<dbReference type="InterPro" id="IPR002885">
    <property type="entry name" value="PPR_rpt"/>
</dbReference>
<gene>
    <name evidence="3" type="primary">PCMP-E27</name>
    <name evidence="3" type="ORF">KSP40_PGU016955</name>
</gene>
<protein>
    <submittedName>
        <fullName evidence="3">Pentatricopeptide repeat-containing protein</fullName>
    </submittedName>
</protein>
<dbReference type="NCBIfam" id="TIGR00756">
    <property type="entry name" value="PPR"/>
    <property type="match status" value="4"/>
</dbReference>
<dbReference type="Proteomes" id="UP001412067">
    <property type="component" value="Unassembled WGS sequence"/>
</dbReference>
<dbReference type="Pfam" id="PF01535">
    <property type="entry name" value="PPR"/>
    <property type="match status" value="8"/>
</dbReference>
<feature type="repeat" description="PPR" evidence="2">
    <location>
        <begin position="276"/>
        <end position="310"/>
    </location>
</feature>
<accession>A0ABR2MZS8</accession>
<dbReference type="Gene3D" id="1.25.40.10">
    <property type="entry name" value="Tetratricopeptide repeat domain"/>
    <property type="match status" value="5"/>
</dbReference>
<dbReference type="InterPro" id="IPR046960">
    <property type="entry name" value="PPR_At4g14850-like_plant"/>
</dbReference>
<keyword evidence="1" id="KW-0677">Repeat</keyword>
<dbReference type="InterPro" id="IPR046848">
    <property type="entry name" value="E_motif"/>
</dbReference>
<comment type="caution">
    <text evidence="3">The sequence shown here is derived from an EMBL/GenBank/DDBJ whole genome shotgun (WGS) entry which is preliminary data.</text>
</comment>
<feature type="repeat" description="PPR" evidence="2">
    <location>
        <begin position="182"/>
        <end position="212"/>
    </location>
</feature>
<dbReference type="PANTHER" id="PTHR47926">
    <property type="entry name" value="PENTATRICOPEPTIDE REPEAT-CONTAINING PROTEIN"/>
    <property type="match status" value="1"/>
</dbReference>
<keyword evidence="4" id="KW-1185">Reference proteome</keyword>
<sequence>MARSSSKLVLLNPLLLLLNEPRNLSQILQIHAQSIANSILSDQFFTTRLLFALSQIPNRPSSAIISSYAELIFSQFQNPSSFIWNTIIKIQTQSSNPLKSIHFFVQMRRNGVDIDDYTYPFVLNACSSLTPGLEQGAAIHGELLKRGSEADLYVRNCLITFYCRTGDVVLARRVFDGAGAKDFVSWNSIIAGYAGSGHMIEAQKLFDEMPERDRFSWAILIDGYGKHAGDVGRARQLFEQMPHKDIVAWNSMIDSHAGAGDMVAARELFDAMPARNVISWSILIDGHVRCGDPKEALRLFRQLLSCGMKPDRIAAVGAISACAQLGALDQGRWLHSYLKKKKILLDVVLVTALIDMYMKCGSLPPARRLFEDMNVKTVVSWNVMMVGLGINGHEAEAVELFCRMEREGEFMDELTFLAALTACSHGGLIGDAIRIFKKMRADFRAEPKVEHYGCLVDLFGRAGRLREAWGIIEGMPAEPTPAVWGSLLAACRTHRCVELAEVSAKGLAGVGGDDCGAYVLMSNVYAESGMWDEVGRVRRVMRGRGMKKESGRSTVEIDGWVHEFVNGDGGQGFRERISEVVWSLTLTSDYG</sequence>
<dbReference type="EMBL" id="JBBWWR010000003">
    <property type="protein sequence ID" value="KAK8969446.1"/>
    <property type="molecule type" value="Genomic_DNA"/>
</dbReference>
<feature type="repeat" description="PPR" evidence="2">
    <location>
        <begin position="377"/>
        <end position="411"/>
    </location>
</feature>
<dbReference type="PROSITE" id="PS51375">
    <property type="entry name" value="PPR"/>
    <property type="match status" value="4"/>
</dbReference>
<evidence type="ECO:0000313" key="4">
    <source>
        <dbReference type="Proteomes" id="UP001412067"/>
    </source>
</evidence>
<dbReference type="PANTHER" id="PTHR47926:SF499">
    <property type="entry name" value="PENTATRICOPEPTIDE REPEAT-CONTAINING PROTEIN"/>
    <property type="match status" value="1"/>
</dbReference>
<name>A0ABR2MZS8_9ASPA</name>
<dbReference type="Pfam" id="PF13041">
    <property type="entry name" value="PPR_2"/>
    <property type="match status" value="1"/>
</dbReference>
<reference evidence="3 4" key="1">
    <citation type="journal article" date="2022" name="Nat. Plants">
        <title>Genomes of leafy and leafless Platanthera orchids illuminate the evolution of mycoheterotrophy.</title>
        <authorList>
            <person name="Li M.H."/>
            <person name="Liu K.W."/>
            <person name="Li Z."/>
            <person name="Lu H.C."/>
            <person name="Ye Q.L."/>
            <person name="Zhang D."/>
            <person name="Wang J.Y."/>
            <person name="Li Y.F."/>
            <person name="Zhong Z.M."/>
            <person name="Liu X."/>
            <person name="Yu X."/>
            <person name="Liu D.K."/>
            <person name="Tu X.D."/>
            <person name="Liu B."/>
            <person name="Hao Y."/>
            <person name="Liao X.Y."/>
            <person name="Jiang Y.T."/>
            <person name="Sun W.H."/>
            <person name="Chen J."/>
            <person name="Chen Y.Q."/>
            <person name="Ai Y."/>
            <person name="Zhai J.W."/>
            <person name="Wu S.S."/>
            <person name="Zhou Z."/>
            <person name="Hsiao Y.Y."/>
            <person name="Wu W.L."/>
            <person name="Chen Y.Y."/>
            <person name="Lin Y.F."/>
            <person name="Hsu J.L."/>
            <person name="Li C.Y."/>
            <person name="Wang Z.W."/>
            <person name="Zhao X."/>
            <person name="Zhong W.Y."/>
            <person name="Ma X.K."/>
            <person name="Ma L."/>
            <person name="Huang J."/>
            <person name="Chen G.Z."/>
            <person name="Huang M.Z."/>
            <person name="Huang L."/>
            <person name="Peng D.H."/>
            <person name="Luo Y.B."/>
            <person name="Zou S.Q."/>
            <person name="Chen S.P."/>
            <person name="Lan S."/>
            <person name="Tsai W.C."/>
            <person name="Van de Peer Y."/>
            <person name="Liu Z.J."/>
        </authorList>
    </citation>
    <scope>NUCLEOTIDE SEQUENCE [LARGE SCALE GENOMIC DNA]</scope>
    <source>
        <strain evidence="3">Lor288</strain>
    </source>
</reference>
<evidence type="ECO:0000256" key="2">
    <source>
        <dbReference type="PROSITE-ProRule" id="PRU00708"/>
    </source>
</evidence>
<dbReference type="Pfam" id="PF20431">
    <property type="entry name" value="E_motif"/>
    <property type="match status" value="1"/>
</dbReference>
<dbReference type="SUPFAM" id="SSF48452">
    <property type="entry name" value="TPR-like"/>
    <property type="match status" value="1"/>
</dbReference>
<dbReference type="InterPro" id="IPR011990">
    <property type="entry name" value="TPR-like_helical_dom_sf"/>
</dbReference>
<proteinExistence type="predicted"/>
<evidence type="ECO:0000256" key="1">
    <source>
        <dbReference type="ARBA" id="ARBA00022737"/>
    </source>
</evidence>
<feature type="repeat" description="PPR" evidence="2">
    <location>
        <begin position="213"/>
        <end position="248"/>
    </location>
</feature>
<organism evidence="3 4">
    <name type="scientific">Platanthera guangdongensis</name>
    <dbReference type="NCBI Taxonomy" id="2320717"/>
    <lineage>
        <taxon>Eukaryota</taxon>
        <taxon>Viridiplantae</taxon>
        <taxon>Streptophyta</taxon>
        <taxon>Embryophyta</taxon>
        <taxon>Tracheophyta</taxon>
        <taxon>Spermatophyta</taxon>
        <taxon>Magnoliopsida</taxon>
        <taxon>Liliopsida</taxon>
        <taxon>Asparagales</taxon>
        <taxon>Orchidaceae</taxon>
        <taxon>Orchidoideae</taxon>
        <taxon>Orchideae</taxon>
        <taxon>Orchidinae</taxon>
        <taxon>Platanthera</taxon>
    </lineage>
</organism>
<evidence type="ECO:0000313" key="3">
    <source>
        <dbReference type="EMBL" id="KAK8969446.1"/>
    </source>
</evidence>